<dbReference type="AlphaFoldDB" id="A0A6C0CFS0"/>
<reference evidence="1" key="1">
    <citation type="journal article" date="2020" name="Nature">
        <title>Giant virus diversity and host interactions through global metagenomics.</title>
        <authorList>
            <person name="Schulz F."/>
            <person name="Roux S."/>
            <person name="Paez-Espino D."/>
            <person name="Jungbluth S."/>
            <person name="Walsh D.A."/>
            <person name="Denef V.J."/>
            <person name="McMahon K.D."/>
            <person name="Konstantinidis K.T."/>
            <person name="Eloe-Fadrosh E.A."/>
            <person name="Kyrpides N.C."/>
            <person name="Woyke T."/>
        </authorList>
    </citation>
    <scope>NUCLEOTIDE SEQUENCE</scope>
    <source>
        <strain evidence="1">GVMAG-M-3300021079-18</strain>
    </source>
</reference>
<dbReference type="EMBL" id="MN739411">
    <property type="protein sequence ID" value="QHT03428.1"/>
    <property type="molecule type" value="Genomic_DNA"/>
</dbReference>
<organism evidence="1">
    <name type="scientific">viral metagenome</name>
    <dbReference type="NCBI Taxonomy" id="1070528"/>
    <lineage>
        <taxon>unclassified sequences</taxon>
        <taxon>metagenomes</taxon>
        <taxon>organismal metagenomes</taxon>
    </lineage>
</organism>
<accession>A0A6C0CFS0</accession>
<name>A0A6C0CFS0_9ZZZZ</name>
<proteinExistence type="predicted"/>
<sequence>MEEYVFVLHGIHLGDVGITKAPPKFSAPKGKKKATRIKVHSFQTHEGYTINIANTDFTKFESETPKVKYCWWDKCPYDEDLICLPYEYDSKILPSGKIMKTFRGPGSFCSIFCLWAYIVDEQNRQYYARDPRIEKAAQNAKIAFSAMFSSDVILKAAPHWKLLDIFGGPYTIDEFRKASYDKLWVKLENISFKANPESYLIFE</sequence>
<protein>
    <submittedName>
        <fullName evidence="1">Uncharacterized protein</fullName>
    </submittedName>
</protein>
<evidence type="ECO:0000313" key="1">
    <source>
        <dbReference type="EMBL" id="QHT03428.1"/>
    </source>
</evidence>